<comment type="caution">
    <text evidence="2">The sequence shown here is derived from an EMBL/GenBank/DDBJ whole genome shotgun (WGS) entry which is preliminary data.</text>
</comment>
<keyword evidence="3" id="KW-1185">Reference proteome</keyword>
<evidence type="ECO:0000313" key="2">
    <source>
        <dbReference type="EMBL" id="KAF7382343.1"/>
    </source>
</evidence>
<organism evidence="2 3">
    <name type="scientific">Vespula germanica</name>
    <name type="common">German yellow jacket</name>
    <name type="synonym">Paravespula germanica</name>
    <dbReference type="NCBI Taxonomy" id="30212"/>
    <lineage>
        <taxon>Eukaryota</taxon>
        <taxon>Metazoa</taxon>
        <taxon>Ecdysozoa</taxon>
        <taxon>Arthropoda</taxon>
        <taxon>Hexapoda</taxon>
        <taxon>Insecta</taxon>
        <taxon>Pterygota</taxon>
        <taxon>Neoptera</taxon>
        <taxon>Endopterygota</taxon>
        <taxon>Hymenoptera</taxon>
        <taxon>Apocrita</taxon>
        <taxon>Aculeata</taxon>
        <taxon>Vespoidea</taxon>
        <taxon>Vespidae</taxon>
        <taxon>Vespinae</taxon>
        <taxon>Vespula</taxon>
    </lineage>
</organism>
<reference evidence="2" key="1">
    <citation type="journal article" date="2020" name="G3 (Bethesda)">
        <title>High-Quality Assemblies for Three Invasive Social Wasps from the &lt;i&gt;Vespula&lt;/i&gt; Genus.</title>
        <authorList>
            <person name="Harrop T.W.R."/>
            <person name="Guhlin J."/>
            <person name="McLaughlin G.M."/>
            <person name="Permina E."/>
            <person name="Stockwell P."/>
            <person name="Gilligan J."/>
            <person name="Le Lec M.F."/>
            <person name="Gruber M.A.M."/>
            <person name="Quinn O."/>
            <person name="Lovegrove M."/>
            <person name="Duncan E.J."/>
            <person name="Remnant E.J."/>
            <person name="Van Eeckhoven J."/>
            <person name="Graham B."/>
            <person name="Knapp R.A."/>
            <person name="Langford K.W."/>
            <person name="Kronenberg Z."/>
            <person name="Press M.O."/>
            <person name="Eacker S.M."/>
            <person name="Wilson-Rankin E.E."/>
            <person name="Purcell J."/>
            <person name="Lester P.J."/>
            <person name="Dearden P.K."/>
        </authorList>
    </citation>
    <scope>NUCLEOTIDE SEQUENCE</scope>
    <source>
        <strain evidence="2">Linc-1</strain>
    </source>
</reference>
<sequence length="150" mass="16936">MSFTEFGQDFNRLTTTCTAAAVLTPAESDYYDENGMLSDGVETAEGNRATGVASSFVYIYIPFVTQYDYRDYSVGVTREDLKWTIPPNDFSHVDDKATTSNEKMEEVEREGRKRSHGEAINTARHLHLTSSDTETVRRPNRIVARSPWPA</sequence>
<gene>
    <name evidence="2" type="ORF">HZH68_015262</name>
</gene>
<dbReference type="Proteomes" id="UP000617340">
    <property type="component" value="Unassembled WGS sequence"/>
</dbReference>
<accession>A0A834J687</accession>
<protein>
    <submittedName>
        <fullName evidence="2">Uncharacterized protein</fullName>
    </submittedName>
</protein>
<proteinExistence type="predicted"/>
<dbReference type="EMBL" id="JACSDZ010000020">
    <property type="protein sequence ID" value="KAF7382343.1"/>
    <property type="molecule type" value="Genomic_DNA"/>
</dbReference>
<name>A0A834J687_VESGE</name>
<evidence type="ECO:0000313" key="3">
    <source>
        <dbReference type="Proteomes" id="UP000617340"/>
    </source>
</evidence>
<dbReference type="AlphaFoldDB" id="A0A834J687"/>
<evidence type="ECO:0000256" key="1">
    <source>
        <dbReference type="SAM" id="MobiDB-lite"/>
    </source>
</evidence>
<feature type="compositionally biased region" description="Basic and acidic residues" evidence="1">
    <location>
        <begin position="91"/>
        <end position="111"/>
    </location>
</feature>
<feature type="region of interest" description="Disordered" evidence="1">
    <location>
        <begin position="87"/>
        <end position="150"/>
    </location>
</feature>